<dbReference type="InterPro" id="IPR019253">
    <property type="entry name" value="DUF2244_TM"/>
</dbReference>
<gene>
    <name evidence="2" type="ORF">V6X73_08400</name>
</gene>
<protein>
    <submittedName>
        <fullName evidence="2">DUF2244 domain-containing protein</fullName>
    </submittedName>
</protein>
<comment type="caution">
    <text evidence="2">The sequence shown here is derived from an EMBL/GenBank/DDBJ whole genome shotgun (WGS) entry which is preliminary data.</text>
</comment>
<accession>A0ABV3TGE2</accession>
<organism evidence="2 3">
    <name type="scientific">Spiribacter pallidus</name>
    <dbReference type="NCBI Taxonomy" id="1987936"/>
    <lineage>
        <taxon>Bacteria</taxon>
        <taxon>Pseudomonadati</taxon>
        <taxon>Pseudomonadota</taxon>
        <taxon>Gammaproteobacteria</taxon>
        <taxon>Chromatiales</taxon>
        <taxon>Ectothiorhodospiraceae</taxon>
        <taxon>Spiribacter</taxon>
    </lineage>
</organism>
<proteinExistence type="predicted"/>
<name>A0ABV3TGE2_9GAMM</name>
<dbReference type="Proteomes" id="UP001556709">
    <property type="component" value="Unassembled WGS sequence"/>
</dbReference>
<dbReference type="RefSeq" id="WP_367959454.1">
    <property type="nucleotide sequence ID" value="NZ_JBAKFH010000001.1"/>
</dbReference>
<keyword evidence="1" id="KW-0812">Transmembrane</keyword>
<dbReference type="EMBL" id="JBAKFM010000004">
    <property type="protein sequence ID" value="MEX0469745.1"/>
    <property type="molecule type" value="Genomic_DNA"/>
</dbReference>
<keyword evidence="1" id="KW-0472">Membrane</keyword>
<dbReference type="Pfam" id="PF10003">
    <property type="entry name" value="DUF2244"/>
    <property type="match status" value="1"/>
</dbReference>
<evidence type="ECO:0000256" key="1">
    <source>
        <dbReference type="SAM" id="Phobius"/>
    </source>
</evidence>
<evidence type="ECO:0000313" key="2">
    <source>
        <dbReference type="EMBL" id="MEX0469745.1"/>
    </source>
</evidence>
<keyword evidence="1" id="KW-1133">Transmembrane helix</keyword>
<evidence type="ECO:0000313" key="3">
    <source>
        <dbReference type="Proteomes" id="UP001556709"/>
    </source>
</evidence>
<feature type="transmembrane region" description="Helical" evidence="1">
    <location>
        <begin position="29"/>
        <end position="48"/>
    </location>
</feature>
<sequence>MSTTQSNSAEGARRFVLAPNIAPNWGQTVRVFIGLSVVCLGVALVLTSMGFWPVLPFAGLELTALGAALYVSARRSLDREIVHVEGAEIRVEKGRGRVEKTWYLDRAWTEVALRQLPRRWEHTQLVLRSRGREVILGEFLETDERRSLARELSHCIGPMARCGTGAYSALTGADDPAKAIGPTHSLGERTG</sequence>
<keyword evidence="3" id="KW-1185">Reference proteome</keyword>
<reference evidence="2 3" key="1">
    <citation type="submission" date="2024-02" db="EMBL/GenBank/DDBJ databases">
        <title>New especies of Spiribacter isolated from saline water.</title>
        <authorList>
            <person name="Leon M.J."/>
            <person name="De La Haba R."/>
            <person name="Sanchez-Porro C."/>
            <person name="Ventosa A."/>
        </authorList>
    </citation>
    <scope>NUCLEOTIDE SEQUENCE [LARGE SCALE GENOMIC DNA]</scope>
    <source>
        <strain evidence="3">ag22IC6-390</strain>
    </source>
</reference>